<dbReference type="Proteomes" id="UP000075880">
    <property type="component" value="Unassembled WGS sequence"/>
</dbReference>
<accession>A0AAG5DUD6</accession>
<organism evidence="1 2">
    <name type="scientific">Anopheles atroparvus</name>
    <name type="common">European mosquito</name>
    <dbReference type="NCBI Taxonomy" id="41427"/>
    <lineage>
        <taxon>Eukaryota</taxon>
        <taxon>Metazoa</taxon>
        <taxon>Ecdysozoa</taxon>
        <taxon>Arthropoda</taxon>
        <taxon>Hexapoda</taxon>
        <taxon>Insecta</taxon>
        <taxon>Pterygota</taxon>
        <taxon>Neoptera</taxon>
        <taxon>Endopterygota</taxon>
        <taxon>Diptera</taxon>
        <taxon>Nematocera</taxon>
        <taxon>Culicoidea</taxon>
        <taxon>Culicidae</taxon>
        <taxon>Anophelinae</taxon>
        <taxon>Anopheles</taxon>
    </lineage>
</organism>
<dbReference type="AlphaFoldDB" id="A0AAG5DUD6"/>
<reference evidence="1" key="1">
    <citation type="submission" date="2024-04" db="UniProtKB">
        <authorList>
            <consortium name="EnsemblMetazoa"/>
        </authorList>
    </citation>
    <scope>IDENTIFICATION</scope>
    <source>
        <strain evidence="1">EBRO</strain>
    </source>
</reference>
<proteinExistence type="predicted"/>
<evidence type="ECO:0000313" key="1">
    <source>
        <dbReference type="EnsemblMetazoa" id="ENSAATROPP014208"/>
    </source>
</evidence>
<dbReference type="EnsemblMetazoa" id="ENSAATROPT016180">
    <property type="protein sequence ID" value="ENSAATROPP014208"/>
    <property type="gene ID" value="ENSAATROPG013249"/>
</dbReference>
<evidence type="ECO:0000313" key="2">
    <source>
        <dbReference type="Proteomes" id="UP000075880"/>
    </source>
</evidence>
<protein>
    <submittedName>
        <fullName evidence="1">Uncharacterized protein</fullName>
    </submittedName>
</protein>
<sequence length="83" mass="9623">MSSVVDKHMWKIFHDHIIRSYFSADNTKMLTKINQSSNLCFASPRSTAVSISFGVSGKTWKINSIHCLHRFDSLKTHFKRIDH</sequence>
<keyword evidence="2" id="KW-1185">Reference proteome</keyword>
<name>A0AAG5DUD6_ANOAO</name>